<accession>A0A392W6D9</accession>
<dbReference type="AlphaFoldDB" id="A0A392W6D9"/>
<protein>
    <submittedName>
        <fullName evidence="1">Uncharacterized protein</fullName>
    </submittedName>
</protein>
<feature type="non-terminal residue" evidence="1">
    <location>
        <position position="51"/>
    </location>
</feature>
<evidence type="ECO:0000313" key="1">
    <source>
        <dbReference type="EMBL" id="MCI95319.1"/>
    </source>
</evidence>
<proteinExistence type="predicted"/>
<dbReference type="Proteomes" id="UP000265520">
    <property type="component" value="Unassembled WGS sequence"/>
</dbReference>
<reference evidence="1 2" key="1">
    <citation type="journal article" date="2018" name="Front. Plant Sci.">
        <title>Red Clover (Trifolium pratense) and Zigzag Clover (T. medium) - A Picture of Genomic Similarities and Differences.</title>
        <authorList>
            <person name="Dluhosova J."/>
            <person name="Istvanek J."/>
            <person name="Nedelnik J."/>
            <person name="Repkova J."/>
        </authorList>
    </citation>
    <scope>NUCLEOTIDE SEQUENCE [LARGE SCALE GENOMIC DNA]</scope>
    <source>
        <strain evidence="2">cv. 10/8</strain>
        <tissue evidence="1">Leaf</tissue>
    </source>
</reference>
<organism evidence="1 2">
    <name type="scientific">Trifolium medium</name>
    <dbReference type="NCBI Taxonomy" id="97028"/>
    <lineage>
        <taxon>Eukaryota</taxon>
        <taxon>Viridiplantae</taxon>
        <taxon>Streptophyta</taxon>
        <taxon>Embryophyta</taxon>
        <taxon>Tracheophyta</taxon>
        <taxon>Spermatophyta</taxon>
        <taxon>Magnoliopsida</taxon>
        <taxon>eudicotyledons</taxon>
        <taxon>Gunneridae</taxon>
        <taxon>Pentapetalae</taxon>
        <taxon>rosids</taxon>
        <taxon>fabids</taxon>
        <taxon>Fabales</taxon>
        <taxon>Fabaceae</taxon>
        <taxon>Papilionoideae</taxon>
        <taxon>50 kb inversion clade</taxon>
        <taxon>NPAAA clade</taxon>
        <taxon>Hologalegina</taxon>
        <taxon>IRL clade</taxon>
        <taxon>Trifolieae</taxon>
        <taxon>Trifolium</taxon>
    </lineage>
</organism>
<sequence length="51" mass="5908">MWRLLEFAFKNDAGYRFGSATCARRRDTCAWRNEKLELAGLSCGLRPAWLV</sequence>
<keyword evidence="2" id="KW-1185">Reference proteome</keyword>
<dbReference type="EMBL" id="LXQA011383421">
    <property type="protein sequence ID" value="MCI95319.1"/>
    <property type="molecule type" value="Genomic_DNA"/>
</dbReference>
<name>A0A392W6D9_9FABA</name>
<comment type="caution">
    <text evidence="1">The sequence shown here is derived from an EMBL/GenBank/DDBJ whole genome shotgun (WGS) entry which is preliminary data.</text>
</comment>
<evidence type="ECO:0000313" key="2">
    <source>
        <dbReference type="Proteomes" id="UP000265520"/>
    </source>
</evidence>